<reference evidence="2" key="1">
    <citation type="submission" date="2012-02" db="EMBL/GenBank/DDBJ databases">
        <title>Complete genome sequence of Rickettsia rhipicephali strain 3-7-female6-CWPP.</title>
        <authorList>
            <person name="Johnson S.L."/>
            <person name="Munk A.C."/>
            <person name="Han S."/>
            <person name="Bruce D.C."/>
            <person name="Dasch G.A."/>
        </authorList>
    </citation>
    <scope>NUCLEOTIDE SEQUENCE [LARGE SCALE GENOMIC DNA]</scope>
    <source>
        <strain evidence="2">3-7-female6-CWPP</strain>
    </source>
</reference>
<dbReference type="RefSeq" id="WP_014408413.1">
    <property type="nucleotide sequence ID" value="NC_017042.1"/>
</dbReference>
<dbReference type="AlphaFoldDB" id="A0AAI8A9J7"/>
<dbReference type="Proteomes" id="UP000008006">
    <property type="component" value="Chromosome"/>
</dbReference>
<name>A0AAI8A9J7_RICR3</name>
<dbReference type="EMBL" id="CP003342">
    <property type="protein sequence ID" value="AFC72172.1"/>
    <property type="molecule type" value="Genomic_DNA"/>
</dbReference>
<organism evidence="1 2">
    <name type="scientific">Rickettsia rhipicephali (strain 3-7-female6-CWPP)</name>
    <dbReference type="NCBI Taxonomy" id="1105113"/>
    <lineage>
        <taxon>Bacteria</taxon>
        <taxon>Pseudomonadati</taxon>
        <taxon>Pseudomonadota</taxon>
        <taxon>Alphaproteobacteria</taxon>
        <taxon>Rickettsiales</taxon>
        <taxon>Rickettsiaceae</taxon>
        <taxon>Rickettsieae</taxon>
        <taxon>Rickettsia</taxon>
        <taxon>spotted fever group</taxon>
    </lineage>
</organism>
<evidence type="ECO:0000313" key="1">
    <source>
        <dbReference type="EMBL" id="AFC72172.1"/>
    </source>
</evidence>
<gene>
    <name evidence="1" type="ordered locus">MCC_02805</name>
</gene>
<dbReference type="KEGG" id="rre:MCC_02805"/>
<keyword evidence="2" id="KW-1185">Reference proteome</keyword>
<evidence type="ECO:0000313" key="2">
    <source>
        <dbReference type="Proteomes" id="UP000008006"/>
    </source>
</evidence>
<proteinExistence type="predicted"/>
<accession>A0AAI8A9J7</accession>
<sequence length="45" mass="5175">MTNLIINLLKLPCVQEQDYHALFATDQKVQLQCILTQDSTANNKR</sequence>
<protein>
    <submittedName>
        <fullName evidence="1">Uncharacterized protein</fullName>
    </submittedName>
</protein>